<gene>
    <name evidence="1" type="ORF">D5086_0000209660</name>
</gene>
<protein>
    <recommendedName>
        <fullName evidence="2">Reverse transcriptase zinc-binding domain-containing protein</fullName>
    </recommendedName>
</protein>
<dbReference type="EMBL" id="RCHU01000714">
    <property type="protein sequence ID" value="TKR97766.1"/>
    <property type="molecule type" value="Genomic_DNA"/>
</dbReference>
<evidence type="ECO:0000313" key="1">
    <source>
        <dbReference type="EMBL" id="TKR97766.1"/>
    </source>
</evidence>
<organism evidence="1">
    <name type="scientific">Populus alba</name>
    <name type="common">White poplar</name>
    <dbReference type="NCBI Taxonomy" id="43335"/>
    <lineage>
        <taxon>Eukaryota</taxon>
        <taxon>Viridiplantae</taxon>
        <taxon>Streptophyta</taxon>
        <taxon>Embryophyta</taxon>
        <taxon>Tracheophyta</taxon>
        <taxon>Spermatophyta</taxon>
        <taxon>Magnoliopsida</taxon>
        <taxon>eudicotyledons</taxon>
        <taxon>Gunneridae</taxon>
        <taxon>Pentapetalae</taxon>
        <taxon>rosids</taxon>
        <taxon>fabids</taxon>
        <taxon>Malpighiales</taxon>
        <taxon>Salicaceae</taxon>
        <taxon>Saliceae</taxon>
        <taxon>Populus</taxon>
    </lineage>
</organism>
<dbReference type="AlphaFoldDB" id="A0A4U5PMU7"/>
<sequence>MDQLLWFKGHIPQQSFILWLAGLGRLCTMDYLHSAGIIRNAAYMLCGFHIETHELSITIISSKRLFGSQHYDTRSQSPQTKALAPFKFLNLWADREDFMDIVGTIWQPPISGNPVYAFTTKLLPLKNAFKSLHRHHTSHISCRVIKAKARWTSAQTSLDDHPGSANLITAERN</sequence>
<reference evidence="1" key="1">
    <citation type="submission" date="2018-10" db="EMBL/GenBank/DDBJ databases">
        <title>Population genomic analysis revealed the cold adaptation of white poplar.</title>
        <authorList>
            <person name="Liu Y.-J."/>
        </authorList>
    </citation>
    <scope>NUCLEOTIDE SEQUENCE [LARGE SCALE GENOMIC DNA]</scope>
    <source>
        <strain evidence="1">PAL-ZL1</strain>
    </source>
</reference>
<proteinExistence type="predicted"/>
<accession>A0A4U5PMU7</accession>
<name>A0A4U5PMU7_POPAL</name>
<evidence type="ECO:0008006" key="2">
    <source>
        <dbReference type="Google" id="ProtNLM"/>
    </source>
</evidence>
<comment type="caution">
    <text evidence="1">The sequence shown here is derived from an EMBL/GenBank/DDBJ whole genome shotgun (WGS) entry which is preliminary data.</text>
</comment>